<evidence type="ECO:0000256" key="1">
    <source>
        <dbReference type="SAM" id="MobiDB-lite"/>
    </source>
</evidence>
<dbReference type="Proteomes" id="UP001153954">
    <property type="component" value="Unassembled WGS sequence"/>
</dbReference>
<gene>
    <name evidence="2" type="ORF">EEDITHA_LOCUS9327</name>
</gene>
<evidence type="ECO:0000313" key="3">
    <source>
        <dbReference type="Proteomes" id="UP001153954"/>
    </source>
</evidence>
<protein>
    <submittedName>
        <fullName evidence="2">Uncharacterized protein</fullName>
    </submittedName>
</protein>
<reference evidence="2" key="1">
    <citation type="submission" date="2022-03" db="EMBL/GenBank/DDBJ databases">
        <authorList>
            <person name="Tunstrom K."/>
        </authorList>
    </citation>
    <scope>NUCLEOTIDE SEQUENCE</scope>
</reference>
<dbReference type="EMBL" id="CAKOGL010000013">
    <property type="protein sequence ID" value="CAH2093686.1"/>
    <property type="molecule type" value="Genomic_DNA"/>
</dbReference>
<evidence type="ECO:0000313" key="2">
    <source>
        <dbReference type="EMBL" id="CAH2093686.1"/>
    </source>
</evidence>
<name>A0AAU9U3P1_EUPED</name>
<comment type="caution">
    <text evidence="2">The sequence shown here is derived from an EMBL/GenBank/DDBJ whole genome shotgun (WGS) entry which is preliminary data.</text>
</comment>
<organism evidence="2 3">
    <name type="scientific">Euphydryas editha</name>
    <name type="common">Edith's checkerspot</name>
    <dbReference type="NCBI Taxonomy" id="104508"/>
    <lineage>
        <taxon>Eukaryota</taxon>
        <taxon>Metazoa</taxon>
        <taxon>Ecdysozoa</taxon>
        <taxon>Arthropoda</taxon>
        <taxon>Hexapoda</taxon>
        <taxon>Insecta</taxon>
        <taxon>Pterygota</taxon>
        <taxon>Neoptera</taxon>
        <taxon>Endopterygota</taxon>
        <taxon>Lepidoptera</taxon>
        <taxon>Glossata</taxon>
        <taxon>Ditrysia</taxon>
        <taxon>Papilionoidea</taxon>
        <taxon>Nymphalidae</taxon>
        <taxon>Nymphalinae</taxon>
        <taxon>Euphydryas</taxon>
    </lineage>
</organism>
<proteinExistence type="predicted"/>
<feature type="region of interest" description="Disordered" evidence="1">
    <location>
        <begin position="1"/>
        <end position="26"/>
    </location>
</feature>
<sequence length="72" mass="8431">MECQEQEVVLEPNRKGHKKIADKSTWKRELEKSKQHMSKGLPFIPQCVHGNSKQGYKCNQLTVQDYSKFHSQ</sequence>
<accession>A0AAU9U3P1</accession>
<dbReference type="AlphaFoldDB" id="A0AAU9U3P1"/>
<keyword evidence="3" id="KW-1185">Reference proteome</keyword>